<protein>
    <submittedName>
        <fullName evidence="1">Uncharacterized protein</fullName>
    </submittedName>
</protein>
<reference evidence="2" key="1">
    <citation type="submission" date="2014-09" db="EMBL/GenBank/DDBJ databases">
        <authorList>
            <person name="Sharma Rahul"/>
            <person name="Thines Marco"/>
        </authorList>
    </citation>
    <scope>NUCLEOTIDE SEQUENCE [LARGE SCALE GENOMIC DNA]</scope>
</reference>
<evidence type="ECO:0000313" key="1">
    <source>
        <dbReference type="EMBL" id="CEG45042.1"/>
    </source>
</evidence>
<dbReference type="GeneID" id="36396424"/>
<accession>A0A0P1AU03</accession>
<evidence type="ECO:0000313" key="2">
    <source>
        <dbReference type="Proteomes" id="UP000054928"/>
    </source>
</evidence>
<name>A0A0P1AU03_PLAHL</name>
<proteinExistence type="predicted"/>
<dbReference type="EMBL" id="CCYD01001515">
    <property type="protein sequence ID" value="CEG45042.1"/>
    <property type="molecule type" value="Genomic_DNA"/>
</dbReference>
<dbReference type="RefSeq" id="XP_024581411.1">
    <property type="nucleotide sequence ID" value="XM_024715743.1"/>
</dbReference>
<dbReference type="Proteomes" id="UP000054928">
    <property type="component" value="Unassembled WGS sequence"/>
</dbReference>
<sequence length="57" mass="6761">MVPVRAVEDGTWMLMDLPPVDLQEQQWLWIKRRRTRAHPLELWIDRGNEHGNLGTTP</sequence>
<organism evidence="1 2">
    <name type="scientific">Plasmopara halstedii</name>
    <name type="common">Downy mildew of sunflower</name>
    <dbReference type="NCBI Taxonomy" id="4781"/>
    <lineage>
        <taxon>Eukaryota</taxon>
        <taxon>Sar</taxon>
        <taxon>Stramenopiles</taxon>
        <taxon>Oomycota</taxon>
        <taxon>Peronosporomycetes</taxon>
        <taxon>Peronosporales</taxon>
        <taxon>Peronosporaceae</taxon>
        <taxon>Plasmopara</taxon>
    </lineage>
</organism>
<dbReference type="AlphaFoldDB" id="A0A0P1AU03"/>
<keyword evidence="2" id="KW-1185">Reference proteome</keyword>